<dbReference type="InterPro" id="IPR001245">
    <property type="entry name" value="Ser-Thr/Tyr_kinase_cat_dom"/>
</dbReference>
<name>A0A835VVR0_9CHLO</name>
<accession>A0A835VVR0</accession>
<evidence type="ECO:0000256" key="3">
    <source>
        <dbReference type="ARBA" id="ARBA00022527"/>
    </source>
</evidence>
<evidence type="ECO:0000256" key="9">
    <source>
        <dbReference type="ARBA" id="ARBA00048679"/>
    </source>
</evidence>
<keyword evidence="5 10" id="KW-0547">Nucleotide-binding</keyword>
<dbReference type="PANTHER" id="PTHR44899:SF7">
    <property type="entry name" value="NIMA-RELATED KINASE"/>
    <property type="match status" value="1"/>
</dbReference>
<evidence type="ECO:0000256" key="1">
    <source>
        <dbReference type="ARBA" id="ARBA00010886"/>
    </source>
</evidence>
<evidence type="ECO:0000256" key="8">
    <source>
        <dbReference type="ARBA" id="ARBA00047899"/>
    </source>
</evidence>
<keyword evidence="6" id="KW-0418">Kinase</keyword>
<organism evidence="13 14">
    <name type="scientific">Chlamydomonas schloesseri</name>
    <dbReference type="NCBI Taxonomy" id="2026947"/>
    <lineage>
        <taxon>Eukaryota</taxon>
        <taxon>Viridiplantae</taxon>
        <taxon>Chlorophyta</taxon>
        <taxon>core chlorophytes</taxon>
        <taxon>Chlorophyceae</taxon>
        <taxon>CS clade</taxon>
        <taxon>Chlamydomonadales</taxon>
        <taxon>Chlamydomonadaceae</taxon>
        <taxon>Chlamydomonas</taxon>
    </lineage>
</organism>
<feature type="domain" description="Protein kinase" evidence="12">
    <location>
        <begin position="9"/>
        <end position="261"/>
    </location>
</feature>
<dbReference type="Proteomes" id="UP000613740">
    <property type="component" value="Unassembled WGS sequence"/>
</dbReference>
<dbReference type="EMBL" id="JAEHOD010000083">
    <property type="protein sequence ID" value="KAG2429700.1"/>
    <property type="molecule type" value="Genomic_DNA"/>
</dbReference>
<keyword evidence="4" id="KW-0808">Transferase</keyword>
<dbReference type="InterPro" id="IPR017441">
    <property type="entry name" value="Protein_kinase_ATP_BS"/>
</dbReference>
<dbReference type="Gene3D" id="1.10.510.10">
    <property type="entry name" value="Transferase(Phosphotransferase) domain 1"/>
    <property type="match status" value="1"/>
</dbReference>
<keyword evidence="14" id="KW-1185">Reference proteome</keyword>
<evidence type="ECO:0000256" key="4">
    <source>
        <dbReference type="ARBA" id="ARBA00022679"/>
    </source>
</evidence>
<feature type="region of interest" description="Disordered" evidence="11">
    <location>
        <begin position="434"/>
        <end position="489"/>
    </location>
</feature>
<comment type="catalytic activity">
    <reaction evidence="8">
        <text>L-threonyl-[protein] + ATP = O-phospho-L-threonyl-[protein] + ADP + H(+)</text>
        <dbReference type="Rhea" id="RHEA:46608"/>
        <dbReference type="Rhea" id="RHEA-COMP:11060"/>
        <dbReference type="Rhea" id="RHEA-COMP:11605"/>
        <dbReference type="ChEBI" id="CHEBI:15378"/>
        <dbReference type="ChEBI" id="CHEBI:30013"/>
        <dbReference type="ChEBI" id="CHEBI:30616"/>
        <dbReference type="ChEBI" id="CHEBI:61977"/>
        <dbReference type="ChEBI" id="CHEBI:456216"/>
        <dbReference type="EC" id="2.7.11.1"/>
    </reaction>
</comment>
<dbReference type="GO" id="GO:0005524">
    <property type="term" value="F:ATP binding"/>
    <property type="evidence" value="ECO:0007669"/>
    <property type="project" value="UniProtKB-UniRule"/>
</dbReference>
<dbReference type="PANTHER" id="PTHR44899">
    <property type="entry name" value="CAMK FAMILY PROTEIN KINASE"/>
    <property type="match status" value="1"/>
</dbReference>
<dbReference type="FunFam" id="3.30.200.20:FF:000097">
    <property type="entry name" value="Probable serine/threonine-protein kinase nek1"/>
    <property type="match status" value="1"/>
</dbReference>
<feature type="binding site" evidence="10">
    <location>
        <position position="38"/>
    </location>
    <ligand>
        <name>ATP</name>
        <dbReference type="ChEBI" id="CHEBI:30616"/>
    </ligand>
</feature>
<evidence type="ECO:0000256" key="7">
    <source>
        <dbReference type="ARBA" id="ARBA00022840"/>
    </source>
</evidence>
<gene>
    <name evidence="13" type="ORF">HYH02_013957</name>
</gene>
<dbReference type="PRINTS" id="PR00109">
    <property type="entry name" value="TYRKINASE"/>
</dbReference>
<dbReference type="OrthoDB" id="248923at2759"/>
<evidence type="ECO:0000256" key="11">
    <source>
        <dbReference type="SAM" id="MobiDB-lite"/>
    </source>
</evidence>
<dbReference type="PROSITE" id="PS00108">
    <property type="entry name" value="PROTEIN_KINASE_ST"/>
    <property type="match status" value="1"/>
</dbReference>
<evidence type="ECO:0000313" key="14">
    <source>
        <dbReference type="Proteomes" id="UP000613740"/>
    </source>
</evidence>
<dbReference type="InterPro" id="IPR000719">
    <property type="entry name" value="Prot_kinase_dom"/>
</dbReference>
<dbReference type="SUPFAM" id="SSF56112">
    <property type="entry name" value="Protein kinase-like (PK-like)"/>
    <property type="match status" value="1"/>
</dbReference>
<evidence type="ECO:0000256" key="5">
    <source>
        <dbReference type="ARBA" id="ARBA00022741"/>
    </source>
</evidence>
<evidence type="ECO:0000259" key="12">
    <source>
        <dbReference type="PROSITE" id="PS50011"/>
    </source>
</evidence>
<dbReference type="InterPro" id="IPR051131">
    <property type="entry name" value="NEK_Ser/Thr_kinase_NIMA"/>
</dbReference>
<keyword evidence="3" id="KW-0723">Serine/threonine-protein kinase</keyword>
<comment type="caution">
    <text evidence="13">The sequence shown here is derived from an EMBL/GenBank/DDBJ whole genome shotgun (WGS) entry which is preliminary data.</text>
</comment>
<dbReference type="InterPro" id="IPR008271">
    <property type="entry name" value="Ser/Thr_kinase_AS"/>
</dbReference>
<comment type="catalytic activity">
    <reaction evidence="9">
        <text>L-seryl-[protein] + ATP = O-phospho-L-seryl-[protein] + ADP + H(+)</text>
        <dbReference type="Rhea" id="RHEA:17989"/>
        <dbReference type="Rhea" id="RHEA-COMP:9863"/>
        <dbReference type="Rhea" id="RHEA-COMP:11604"/>
        <dbReference type="ChEBI" id="CHEBI:15378"/>
        <dbReference type="ChEBI" id="CHEBI:29999"/>
        <dbReference type="ChEBI" id="CHEBI:30616"/>
        <dbReference type="ChEBI" id="CHEBI:83421"/>
        <dbReference type="ChEBI" id="CHEBI:456216"/>
        <dbReference type="EC" id="2.7.11.1"/>
    </reaction>
</comment>
<evidence type="ECO:0000256" key="2">
    <source>
        <dbReference type="ARBA" id="ARBA00012513"/>
    </source>
</evidence>
<dbReference type="EC" id="2.7.11.1" evidence="2"/>
<evidence type="ECO:0000313" key="13">
    <source>
        <dbReference type="EMBL" id="KAG2429700.1"/>
    </source>
</evidence>
<dbReference type="PROSITE" id="PS00107">
    <property type="entry name" value="PROTEIN_KINASE_ATP"/>
    <property type="match status" value="1"/>
</dbReference>
<dbReference type="AlphaFoldDB" id="A0A835VVR0"/>
<sequence>MARSTYDDFIIKEKIGSGSYGVVFKVVRKVDKHVYAMKEIDLQGMSRKEQEECIRETRVLSSLDSDYIIRYYDSFLEKGKLYIITEYAANGNLHDYIKKQKSRLPEDLIWKLYIQILLGLNHMHSKKILHRDIKTLNVFLDEDLNVKLGDMGVAKILSTNTVFAKTIVGTPYYLSPELCEDKPYNEKSDVWALGVVLYECCTQRHPFDADNQGALILKILRGKFPPVSGYSPDICDLIKRCLTQNANRRPNTYKLLLLPSIRQKGEELGISLPDQASLAIMADKNMANAGAAGKASRPKTPQGAGGGAAAVPVEHAVAVRAVRELPKNPAKLFQPQGGVIRVVGDMNAPPEVAGSSVSDDKAFVFGSTIRAEGAGARPVDVSVSAVEATPGEGAALGAAPVPVQTAWAVDDAKPKVNRPPAWGLAQQMEDLAVDDGEDEDEGKNPYLGVGGDDDDDDDGEGEDDDDYDENGEYGDEPGEGEPGWTPDPTRIAHMKSAMMIQRAACLDLVGEKAFNELYALLKSNQVDEASMTDLSRLVFKIIPYDKSEVIQMMYKLLYLESQLEGQ</sequence>
<keyword evidence="7 10" id="KW-0067">ATP-binding</keyword>
<proteinExistence type="inferred from homology"/>
<dbReference type="PROSITE" id="PS50011">
    <property type="entry name" value="PROTEIN_KINASE_DOM"/>
    <property type="match status" value="1"/>
</dbReference>
<evidence type="ECO:0000256" key="6">
    <source>
        <dbReference type="ARBA" id="ARBA00022777"/>
    </source>
</evidence>
<dbReference type="GO" id="GO:0004674">
    <property type="term" value="F:protein serine/threonine kinase activity"/>
    <property type="evidence" value="ECO:0007669"/>
    <property type="project" value="UniProtKB-KW"/>
</dbReference>
<dbReference type="FunFam" id="1.10.510.10:FF:001226">
    <property type="entry name" value="NimA-related protein kinase 4"/>
    <property type="match status" value="1"/>
</dbReference>
<feature type="compositionally biased region" description="Acidic residues" evidence="11">
    <location>
        <begin position="451"/>
        <end position="479"/>
    </location>
</feature>
<comment type="similarity">
    <text evidence="1">Belongs to the protein kinase superfamily. NEK Ser/Thr protein kinase family. NIMA subfamily.</text>
</comment>
<dbReference type="InterPro" id="IPR011009">
    <property type="entry name" value="Kinase-like_dom_sf"/>
</dbReference>
<protein>
    <recommendedName>
        <fullName evidence="2">non-specific serine/threonine protein kinase</fullName>
        <ecNumber evidence="2">2.7.11.1</ecNumber>
    </recommendedName>
</protein>
<dbReference type="CDD" id="cd08529">
    <property type="entry name" value="STKc_FA2-like"/>
    <property type="match status" value="1"/>
</dbReference>
<dbReference type="Pfam" id="PF00069">
    <property type="entry name" value="Pkinase"/>
    <property type="match status" value="1"/>
</dbReference>
<evidence type="ECO:0000256" key="10">
    <source>
        <dbReference type="PROSITE-ProRule" id="PRU10141"/>
    </source>
</evidence>
<dbReference type="SMART" id="SM00220">
    <property type="entry name" value="S_TKc"/>
    <property type="match status" value="1"/>
</dbReference>
<reference evidence="13" key="1">
    <citation type="journal article" date="2020" name="bioRxiv">
        <title>Comparative genomics of Chlamydomonas.</title>
        <authorList>
            <person name="Craig R.J."/>
            <person name="Hasan A.R."/>
            <person name="Ness R.W."/>
            <person name="Keightley P.D."/>
        </authorList>
    </citation>
    <scope>NUCLEOTIDE SEQUENCE</scope>
    <source>
        <strain evidence="13">CCAP 11/173</strain>
    </source>
</reference>